<reference evidence="2 3" key="1">
    <citation type="journal article" date="2019" name="Commun. Biol.">
        <title>The bagworm genome reveals a unique fibroin gene that provides high tensile strength.</title>
        <authorList>
            <person name="Kono N."/>
            <person name="Nakamura H."/>
            <person name="Ohtoshi R."/>
            <person name="Tomita M."/>
            <person name="Numata K."/>
            <person name="Arakawa K."/>
        </authorList>
    </citation>
    <scope>NUCLEOTIDE SEQUENCE [LARGE SCALE GENOMIC DNA]</scope>
</reference>
<evidence type="ECO:0000313" key="3">
    <source>
        <dbReference type="Proteomes" id="UP000299102"/>
    </source>
</evidence>
<keyword evidence="3" id="KW-1185">Reference proteome</keyword>
<accession>A0A4C1XM22</accession>
<dbReference type="AlphaFoldDB" id="A0A4C1XM22"/>
<sequence length="119" mass="13068">MRFGDTSRRPPKFRCARAAFRPSNLSRLPESEHTRPAAKECPLPTRIHESGSHTGPPAPRRVPETLRNRHDPQSVGHRRRRARPPGRRGGRPPGASPAPAEGGRRNNSASGPGRPVRAD</sequence>
<name>A0A4C1XM22_EUMVA</name>
<evidence type="ECO:0000256" key="1">
    <source>
        <dbReference type="SAM" id="MobiDB-lite"/>
    </source>
</evidence>
<comment type="caution">
    <text evidence="2">The sequence shown here is derived from an EMBL/GenBank/DDBJ whole genome shotgun (WGS) entry which is preliminary data.</text>
</comment>
<feature type="compositionally biased region" description="Basic and acidic residues" evidence="1">
    <location>
        <begin position="29"/>
        <end position="38"/>
    </location>
</feature>
<dbReference type="Proteomes" id="UP000299102">
    <property type="component" value="Unassembled WGS sequence"/>
</dbReference>
<feature type="region of interest" description="Disordered" evidence="1">
    <location>
        <begin position="1"/>
        <end position="119"/>
    </location>
</feature>
<dbReference type="EMBL" id="BGZK01000886">
    <property type="protein sequence ID" value="GBP64052.1"/>
    <property type="molecule type" value="Genomic_DNA"/>
</dbReference>
<gene>
    <name evidence="2" type="ORF">EVAR_44135_1</name>
</gene>
<evidence type="ECO:0000313" key="2">
    <source>
        <dbReference type="EMBL" id="GBP64052.1"/>
    </source>
</evidence>
<feature type="compositionally biased region" description="Basic and acidic residues" evidence="1">
    <location>
        <begin position="61"/>
        <end position="72"/>
    </location>
</feature>
<proteinExistence type="predicted"/>
<feature type="compositionally biased region" description="Basic residues" evidence="1">
    <location>
        <begin position="76"/>
        <end position="90"/>
    </location>
</feature>
<organism evidence="2 3">
    <name type="scientific">Eumeta variegata</name>
    <name type="common">Bagworm moth</name>
    <name type="synonym">Eumeta japonica</name>
    <dbReference type="NCBI Taxonomy" id="151549"/>
    <lineage>
        <taxon>Eukaryota</taxon>
        <taxon>Metazoa</taxon>
        <taxon>Ecdysozoa</taxon>
        <taxon>Arthropoda</taxon>
        <taxon>Hexapoda</taxon>
        <taxon>Insecta</taxon>
        <taxon>Pterygota</taxon>
        <taxon>Neoptera</taxon>
        <taxon>Endopterygota</taxon>
        <taxon>Lepidoptera</taxon>
        <taxon>Glossata</taxon>
        <taxon>Ditrysia</taxon>
        <taxon>Tineoidea</taxon>
        <taxon>Psychidae</taxon>
        <taxon>Oiketicinae</taxon>
        <taxon>Eumeta</taxon>
    </lineage>
</organism>
<protein>
    <submittedName>
        <fullName evidence="2">Uncharacterized protein</fullName>
    </submittedName>
</protein>